<name>A0ABU0EM41_9PSEU</name>
<evidence type="ECO:0000256" key="1">
    <source>
        <dbReference type="ARBA" id="ARBA00004141"/>
    </source>
</evidence>
<dbReference type="Pfam" id="PF13564">
    <property type="entry name" value="DoxX_2"/>
    <property type="match status" value="1"/>
</dbReference>
<sequence>MNVALWIAAGALALVALVGGVSKVFVPVEKLAGSPGGEWTGDAGAGVVRGLGVLELLAAIGLVVPALVGVAPVMVPVTAACWVLLMIGAMVTHVRHGDGAKFVGLNLAYLALAVFLAWGRFDLAPFTA</sequence>
<proteinExistence type="predicted"/>
<feature type="transmembrane region" description="Helical" evidence="5">
    <location>
        <begin position="99"/>
        <end position="118"/>
    </location>
</feature>
<keyword evidence="7" id="KW-1185">Reference proteome</keyword>
<feature type="transmembrane region" description="Helical" evidence="5">
    <location>
        <begin position="56"/>
        <end position="87"/>
    </location>
</feature>
<evidence type="ECO:0000256" key="5">
    <source>
        <dbReference type="SAM" id="Phobius"/>
    </source>
</evidence>
<comment type="caution">
    <text evidence="6">The sequence shown here is derived from an EMBL/GenBank/DDBJ whole genome shotgun (WGS) entry which is preliminary data.</text>
</comment>
<dbReference type="RefSeq" id="WP_306987773.1">
    <property type="nucleotide sequence ID" value="NZ_JAUSUT010000001.1"/>
</dbReference>
<evidence type="ECO:0000256" key="4">
    <source>
        <dbReference type="ARBA" id="ARBA00023136"/>
    </source>
</evidence>
<dbReference type="Proteomes" id="UP001229651">
    <property type="component" value="Unassembled WGS sequence"/>
</dbReference>
<reference evidence="6 7" key="1">
    <citation type="submission" date="2023-07" db="EMBL/GenBank/DDBJ databases">
        <title>Sequencing the genomes of 1000 actinobacteria strains.</title>
        <authorList>
            <person name="Klenk H.-P."/>
        </authorList>
    </citation>
    <scope>NUCLEOTIDE SEQUENCE [LARGE SCALE GENOMIC DNA]</scope>
    <source>
        <strain evidence="6 7">DSM 45805</strain>
    </source>
</reference>
<dbReference type="EMBL" id="JAUSUT010000001">
    <property type="protein sequence ID" value="MDQ0376090.1"/>
    <property type="molecule type" value="Genomic_DNA"/>
</dbReference>
<keyword evidence="3 5" id="KW-1133">Transmembrane helix</keyword>
<evidence type="ECO:0000256" key="2">
    <source>
        <dbReference type="ARBA" id="ARBA00022692"/>
    </source>
</evidence>
<evidence type="ECO:0000313" key="6">
    <source>
        <dbReference type="EMBL" id="MDQ0376090.1"/>
    </source>
</evidence>
<gene>
    <name evidence="6" type="ORF">FB470_000084</name>
</gene>
<organism evidence="6 7">
    <name type="scientific">Amycolatopsis thermophila</name>
    <dbReference type="NCBI Taxonomy" id="206084"/>
    <lineage>
        <taxon>Bacteria</taxon>
        <taxon>Bacillati</taxon>
        <taxon>Actinomycetota</taxon>
        <taxon>Actinomycetes</taxon>
        <taxon>Pseudonocardiales</taxon>
        <taxon>Pseudonocardiaceae</taxon>
        <taxon>Amycolatopsis</taxon>
    </lineage>
</organism>
<keyword evidence="4 5" id="KW-0472">Membrane</keyword>
<accession>A0ABU0EM41</accession>
<dbReference type="InterPro" id="IPR032808">
    <property type="entry name" value="DoxX"/>
</dbReference>
<protein>
    <recommendedName>
        <fullName evidence="8">DoxX-like family protein</fullName>
    </recommendedName>
</protein>
<evidence type="ECO:0008006" key="8">
    <source>
        <dbReference type="Google" id="ProtNLM"/>
    </source>
</evidence>
<comment type="subcellular location">
    <subcellularLocation>
        <location evidence="1">Membrane</location>
        <topology evidence="1">Multi-pass membrane protein</topology>
    </subcellularLocation>
</comment>
<keyword evidence="2 5" id="KW-0812">Transmembrane</keyword>
<evidence type="ECO:0000313" key="7">
    <source>
        <dbReference type="Proteomes" id="UP001229651"/>
    </source>
</evidence>
<evidence type="ECO:0000256" key="3">
    <source>
        <dbReference type="ARBA" id="ARBA00022989"/>
    </source>
</evidence>